<dbReference type="PANTHER" id="PTHR43097">
    <property type="entry name" value="GLUTAMINE-TRNA LIGASE"/>
    <property type="match status" value="1"/>
</dbReference>
<dbReference type="Gene3D" id="2.40.240.10">
    <property type="entry name" value="Ribosomal Protein L25, Chain P"/>
    <property type="match status" value="1"/>
</dbReference>
<dbReference type="AlphaFoldDB" id="A0A0N4ZMS1"/>
<feature type="domain" description="WHEP-TRS" evidence="15">
    <location>
        <begin position="3"/>
        <end position="59"/>
    </location>
</feature>
<dbReference type="PRINTS" id="PR00987">
    <property type="entry name" value="TRNASYNTHGLU"/>
</dbReference>
<dbReference type="Pfam" id="PF20974">
    <property type="entry name" value="tRNA-synt_1c_C2"/>
    <property type="match status" value="1"/>
</dbReference>
<dbReference type="InterPro" id="IPR001412">
    <property type="entry name" value="aa-tRNA-synth_I_CS"/>
</dbReference>
<comment type="catalytic activity">
    <reaction evidence="12">
        <text>tRNA(Glu) + L-glutamate + ATP = L-glutamyl-tRNA(Glu) + AMP + diphosphate</text>
        <dbReference type="Rhea" id="RHEA:23540"/>
        <dbReference type="Rhea" id="RHEA-COMP:9663"/>
        <dbReference type="Rhea" id="RHEA-COMP:9680"/>
        <dbReference type="ChEBI" id="CHEBI:29985"/>
        <dbReference type="ChEBI" id="CHEBI:30616"/>
        <dbReference type="ChEBI" id="CHEBI:33019"/>
        <dbReference type="ChEBI" id="CHEBI:78442"/>
        <dbReference type="ChEBI" id="CHEBI:78520"/>
        <dbReference type="ChEBI" id="CHEBI:456215"/>
        <dbReference type="EC" id="6.1.1.17"/>
    </reaction>
</comment>
<protein>
    <recommendedName>
        <fullName evidence="3">glutamate--tRNA ligase</fullName>
        <ecNumber evidence="3">6.1.1.17</ecNumber>
    </recommendedName>
    <alternativeName>
        <fullName evidence="11">Glutamyl-tRNA synthetase</fullName>
    </alternativeName>
</protein>
<keyword evidence="4" id="KW-0963">Cytoplasm</keyword>
<dbReference type="InterPro" id="IPR004526">
    <property type="entry name" value="Glu-tRNA-synth_arc/euk"/>
</dbReference>
<dbReference type="GO" id="GO:0017102">
    <property type="term" value="C:methionyl glutamyl tRNA synthetase complex"/>
    <property type="evidence" value="ECO:0007669"/>
    <property type="project" value="TreeGrafter"/>
</dbReference>
<dbReference type="PROSITE" id="PS00178">
    <property type="entry name" value="AA_TRNA_LIGASE_I"/>
    <property type="match status" value="1"/>
</dbReference>
<evidence type="ECO:0000256" key="13">
    <source>
        <dbReference type="SAM" id="Coils"/>
    </source>
</evidence>
<keyword evidence="5" id="KW-0597">Phosphoprotein</keyword>
<dbReference type="Pfam" id="PF00749">
    <property type="entry name" value="tRNA-synt_1c"/>
    <property type="match status" value="1"/>
</dbReference>
<feature type="compositionally biased region" description="Polar residues" evidence="14">
    <location>
        <begin position="252"/>
        <end position="265"/>
    </location>
</feature>
<feature type="compositionally biased region" description="Polar residues" evidence="14">
    <location>
        <begin position="122"/>
        <end position="135"/>
    </location>
</feature>
<dbReference type="FunFam" id="3.40.50.620:FF:000070">
    <property type="entry name" value="Bifunctional glutamate/proline--tRNA ligase"/>
    <property type="match status" value="1"/>
</dbReference>
<evidence type="ECO:0000313" key="17">
    <source>
        <dbReference type="WBParaSite" id="PTRK_0000983800.1"/>
    </source>
</evidence>
<dbReference type="InterPro" id="IPR000924">
    <property type="entry name" value="Glu/Gln-tRNA-synth"/>
</dbReference>
<feature type="region of interest" description="Disordered" evidence="14">
    <location>
        <begin position="120"/>
        <end position="142"/>
    </location>
</feature>
<dbReference type="GO" id="GO:0006424">
    <property type="term" value="P:glutamyl-tRNA aminoacylation"/>
    <property type="evidence" value="ECO:0007669"/>
    <property type="project" value="InterPro"/>
</dbReference>
<dbReference type="SMART" id="SM00991">
    <property type="entry name" value="WHEP-TRS"/>
    <property type="match status" value="6"/>
</dbReference>
<dbReference type="STRING" id="131310.A0A0N4ZMS1"/>
<feature type="domain" description="WHEP-TRS" evidence="15">
    <location>
        <begin position="199"/>
        <end position="255"/>
    </location>
</feature>
<feature type="region of interest" description="Disordered" evidence="14">
    <location>
        <begin position="250"/>
        <end position="272"/>
    </location>
</feature>
<keyword evidence="6" id="KW-0436">Ligase</keyword>
<evidence type="ECO:0000259" key="15">
    <source>
        <dbReference type="PROSITE" id="PS51185"/>
    </source>
</evidence>
<keyword evidence="9" id="KW-0648">Protein biosynthesis</keyword>
<evidence type="ECO:0000256" key="9">
    <source>
        <dbReference type="ARBA" id="ARBA00022917"/>
    </source>
</evidence>
<feature type="domain" description="WHEP-TRS" evidence="15">
    <location>
        <begin position="329"/>
        <end position="385"/>
    </location>
</feature>
<evidence type="ECO:0000313" key="16">
    <source>
        <dbReference type="Proteomes" id="UP000038045"/>
    </source>
</evidence>
<feature type="domain" description="WHEP-TRS" evidence="15">
    <location>
        <begin position="69"/>
        <end position="125"/>
    </location>
</feature>
<accession>A0A0N4ZMS1</accession>
<keyword evidence="10" id="KW-0030">Aminoacyl-tRNA synthetase</keyword>
<keyword evidence="8" id="KW-0067">ATP-binding</keyword>
<dbReference type="CDD" id="cd00807">
    <property type="entry name" value="GlnRS_core"/>
    <property type="match status" value="1"/>
</dbReference>
<dbReference type="Proteomes" id="UP000038045">
    <property type="component" value="Unplaced"/>
</dbReference>
<dbReference type="Pfam" id="PF03950">
    <property type="entry name" value="tRNA-synt_1c_C"/>
    <property type="match status" value="1"/>
</dbReference>
<keyword evidence="13" id="KW-0175">Coiled coil</keyword>
<feature type="domain" description="WHEP-TRS" evidence="15">
    <location>
        <begin position="264"/>
        <end position="320"/>
    </location>
</feature>
<feature type="coiled-coil region" evidence="13">
    <location>
        <begin position="707"/>
        <end position="734"/>
    </location>
</feature>
<evidence type="ECO:0000256" key="3">
    <source>
        <dbReference type="ARBA" id="ARBA00012835"/>
    </source>
</evidence>
<evidence type="ECO:0000256" key="8">
    <source>
        <dbReference type="ARBA" id="ARBA00022840"/>
    </source>
</evidence>
<dbReference type="FunFam" id="1.10.287.10:FF:000006">
    <property type="entry name" value="Bifunctional glutamate/proline--tRNA ligase"/>
    <property type="match status" value="4"/>
</dbReference>
<comment type="subcellular location">
    <subcellularLocation>
        <location evidence="1">Cytoplasm</location>
    </subcellularLocation>
</comment>
<evidence type="ECO:0000256" key="6">
    <source>
        <dbReference type="ARBA" id="ARBA00022598"/>
    </source>
</evidence>
<dbReference type="InterPro" id="IPR020059">
    <property type="entry name" value="Glu/Gln-tRNA-synth_Ib_codon-bd"/>
</dbReference>
<feature type="region of interest" description="Disordered" evidence="14">
    <location>
        <begin position="185"/>
        <end position="209"/>
    </location>
</feature>
<feature type="domain" description="WHEP-TRS" evidence="15">
    <location>
        <begin position="134"/>
        <end position="190"/>
    </location>
</feature>
<evidence type="ECO:0000256" key="11">
    <source>
        <dbReference type="ARBA" id="ARBA00030865"/>
    </source>
</evidence>
<organism evidence="16 17">
    <name type="scientific">Parastrongyloides trichosuri</name>
    <name type="common">Possum-specific nematode worm</name>
    <dbReference type="NCBI Taxonomy" id="131310"/>
    <lineage>
        <taxon>Eukaryota</taxon>
        <taxon>Metazoa</taxon>
        <taxon>Ecdysozoa</taxon>
        <taxon>Nematoda</taxon>
        <taxon>Chromadorea</taxon>
        <taxon>Rhabditida</taxon>
        <taxon>Tylenchina</taxon>
        <taxon>Panagrolaimomorpha</taxon>
        <taxon>Strongyloidoidea</taxon>
        <taxon>Strongyloididae</taxon>
        <taxon>Parastrongyloides</taxon>
    </lineage>
</organism>
<evidence type="ECO:0000256" key="14">
    <source>
        <dbReference type="SAM" id="MobiDB-lite"/>
    </source>
</evidence>
<dbReference type="HAMAP" id="MF_02076">
    <property type="entry name" value="Glu_tRNA_synth_type2"/>
    <property type="match status" value="1"/>
</dbReference>
<dbReference type="InterPro" id="IPR014729">
    <property type="entry name" value="Rossmann-like_a/b/a_fold"/>
</dbReference>
<dbReference type="WBParaSite" id="PTRK_0000983800.1">
    <property type="protein sequence ID" value="PTRK_0000983800.1"/>
    <property type="gene ID" value="PTRK_0000983800"/>
</dbReference>
<feature type="compositionally biased region" description="Polar residues" evidence="14">
    <location>
        <begin position="187"/>
        <end position="200"/>
    </location>
</feature>
<dbReference type="PROSITE" id="PS00762">
    <property type="entry name" value="WHEP_TRS_1"/>
    <property type="match status" value="5"/>
</dbReference>
<dbReference type="PANTHER" id="PTHR43097:SF5">
    <property type="entry name" value="GLUTAMATE--TRNA LIGASE"/>
    <property type="match status" value="1"/>
</dbReference>
<evidence type="ECO:0000256" key="1">
    <source>
        <dbReference type="ARBA" id="ARBA00004496"/>
    </source>
</evidence>
<dbReference type="GO" id="GO:0004818">
    <property type="term" value="F:glutamate-tRNA ligase activity"/>
    <property type="evidence" value="ECO:0007669"/>
    <property type="project" value="UniProtKB-EC"/>
</dbReference>
<name>A0A0N4ZMS1_PARTI</name>
<keyword evidence="7" id="KW-0547">Nucleotide-binding</keyword>
<dbReference type="SUPFAM" id="SSF52374">
    <property type="entry name" value="Nucleotidylyl transferase"/>
    <property type="match status" value="1"/>
</dbReference>
<dbReference type="InterPro" id="IPR009068">
    <property type="entry name" value="uS15_NS1_RNA-bd_sf"/>
</dbReference>
<dbReference type="Pfam" id="PF00458">
    <property type="entry name" value="WHEP-TRS"/>
    <property type="match status" value="6"/>
</dbReference>
<reference evidence="17" key="1">
    <citation type="submission" date="2017-02" db="UniProtKB">
        <authorList>
            <consortium name="WormBaseParasite"/>
        </authorList>
    </citation>
    <scope>IDENTIFICATION</scope>
</reference>
<dbReference type="GO" id="GO:0017101">
    <property type="term" value="C:aminoacyl-tRNA synthetase multienzyme complex"/>
    <property type="evidence" value="ECO:0007669"/>
    <property type="project" value="UniProtKB-ARBA"/>
</dbReference>
<dbReference type="PROSITE" id="PS51185">
    <property type="entry name" value="WHEP_TRS_2"/>
    <property type="match status" value="6"/>
</dbReference>
<keyword evidence="16" id="KW-1185">Reference proteome</keyword>
<dbReference type="InterPro" id="IPR000738">
    <property type="entry name" value="WHEP-TRS_dom"/>
</dbReference>
<dbReference type="Gene3D" id="1.10.287.10">
    <property type="entry name" value="S15/NS1, RNA-binding"/>
    <property type="match status" value="6"/>
</dbReference>
<dbReference type="EC" id="6.1.1.17" evidence="3"/>
<evidence type="ECO:0000256" key="5">
    <source>
        <dbReference type="ARBA" id="ARBA00022553"/>
    </source>
</evidence>
<dbReference type="InterPro" id="IPR020056">
    <property type="entry name" value="Rbsml_bL25/Gln-tRNA_synth_N"/>
</dbReference>
<evidence type="ECO:0000256" key="4">
    <source>
        <dbReference type="ARBA" id="ARBA00022490"/>
    </source>
</evidence>
<dbReference type="InterPro" id="IPR020058">
    <property type="entry name" value="Glu/Gln-tRNA-synth_Ib_cat-dom"/>
</dbReference>
<evidence type="ECO:0000256" key="2">
    <source>
        <dbReference type="ARBA" id="ARBA00008927"/>
    </source>
</evidence>
<evidence type="ECO:0000256" key="12">
    <source>
        <dbReference type="ARBA" id="ARBA00048351"/>
    </source>
</evidence>
<dbReference type="GO" id="GO:0005829">
    <property type="term" value="C:cytosol"/>
    <property type="evidence" value="ECO:0007669"/>
    <property type="project" value="TreeGrafter"/>
</dbReference>
<comment type="similarity">
    <text evidence="2">Belongs to the class-I aminoacyl-tRNA synthetase family. Glutamate--tRNA ligase type 2 subfamily.</text>
</comment>
<dbReference type="InterPro" id="IPR011035">
    <property type="entry name" value="Ribosomal_bL25/Gln-tRNA_synth"/>
</dbReference>
<dbReference type="InterPro" id="IPR049437">
    <property type="entry name" value="tRNA-synt_1c_C2"/>
</dbReference>
<dbReference type="InterPro" id="IPR050132">
    <property type="entry name" value="Gln/Glu-tRNA_Ligase"/>
</dbReference>
<dbReference type="SUPFAM" id="SSF47060">
    <property type="entry name" value="S15/NS1 RNA-binding domain"/>
    <property type="match status" value="6"/>
</dbReference>
<evidence type="ECO:0000256" key="7">
    <source>
        <dbReference type="ARBA" id="ARBA00022741"/>
    </source>
</evidence>
<dbReference type="CDD" id="cd00936">
    <property type="entry name" value="WEPRS_RNA"/>
    <property type="match status" value="6"/>
</dbReference>
<proteinExistence type="inferred from homology"/>
<dbReference type="GO" id="GO:0005524">
    <property type="term" value="F:ATP binding"/>
    <property type="evidence" value="ECO:0007669"/>
    <property type="project" value="UniProtKB-KW"/>
</dbReference>
<dbReference type="Gene3D" id="3.40.50.620">
    <property type="entry name" value="HUPs"/>
    <property type="match status" value="1"/>
</dbReference>
<evidence type="ECO:0000256" key="10">
    <source>
        <dbReference type="ARBA" id="ARBA00023146"/>
    </source>
</evidence>
<sequence length="1113" mass="125498">MTDEVTLYNNITKQGDLIRKLKSEKKSKDEITKEVSVLLSLKTKFKEISGKDYVPGLTFDKPSSNGSSDEAVFHQKVTDQGEVVRKLKAEKAAKEVVKSAVDQLLALKAEYKTKFGKDYTPSVASSQPVQNNTDESSFHQKVTDQGEVVRKLKAEKAAKDVVKSAVDQLLALKAEYKTKFGKDYTPSVASSQPVQNNTDESSFHQKVTDQGEVVRKLKAEKAAKDVVKSAVDQLLALKAEYKTKFGKDYTPSVASSQPVQNNTDESSFHQKVTDQGEVVRKLKAEKAAKDVVKSAVDQLLALKAEYKTKFGKDYTPGAKFENLVSSNSEESSFHQKVTDQGELVRKLKAEKAAKDVVKSAVDQLLALKAEYKNKFGKDYAPGSAVTSTSKLVTKEVEAKKEKPVVPFESHNVTAPITVRRSSLPYTSLLVLAYSGYNFEKSLIIIDDNDKSQTGLFIAGQWYTEDIEIAKFIARCSNKRALLLGSDFSDSQLIENVLSSCALNTPVPKSVSDSLSNSPSYTVVPKKTTLADFALFVRILSDSNLMNEIHFKNLYNKILGDKTLENVHKFVGKADPSKVCKIETKPKEKTKDEGKFVELPGAEKGKVVVRFPPEASGYLHIGHAKAALLNQYYQQTFEGQLIMRFDDTNPAKENAHFEEVIKGDLEILKIVPDRWTHSSDHFDLLMELCEKCIKEGKAFVDDTDGETMKNERELRQESKNRNNSVEKNLQMWEEMKKGSEEGIKCCVRMKIDMNSNNGAMRDPTIYRCKPETHVRTGDKYKVYPTYDFTCPVVDSVEGVTHALRTTEYHDRDDQYYFICDALGLRKPYIWEYARLNMTHTMMSKRKLTWMVDEGIAEGWNDPRLPTVRGIMRRGLTVEGLKNFIVAQGGSRSVVTMEWDKIWAFNKKVIDPVAPRYSGLVKKNLVKVNVLNQTDECFKDVDLHPKNSKIGKKSVFYGNKLFLEQEDAKTMKEGDIVTFINWGNMIVKNIIKSNDIVSEISVEHDPNNTDYKKTLKVTWLSDSQKCSVVNLICNEYDYLISKPIVGKEEDWKNFINRDSHNIVEMIGEESLKSLKKGDIIQIQRKSFFICDDDYNVKDNSLQLIAIPDGSSNKTN</sequence>
<dbReference type="SUPFAM" id="SSF50715">
    <property type="entry name" value="Ribosomal protein L25-like"/>
    <property type="match status" value="1"/>
</dbReference>
<dbReference type="NCBIfam" id="TIGR00463">
    <property type="entry name" value="gltX_arch"/>
    <property type="match status" value="1"/>
</dbReference>